<dbReference type="AlphaFoldDB" id="A0A8E2JSL1"/>
<dbReference type="Pfam" id="PF06657">
    <property type="entry name" value="Cep57_MT_bd"/>
    <property type="match status" value="1"/>
</dbReference>
<feature type="region of interest" description="Disordered" evidence="5">
    <location>
        <begin position="1"/>
        <end position="43"/>
    </location>
</feature>
<feature type="coiled-coil region" evidence="4">
    <location>
        <begin position="589"/>
        <end position="623"/>
    </location>
</feature>
<feature type="compositionally biased region" description="Polar residues" evidence="5">
    <location>
        <begin position="332"/>
        <end position="360"/>
    </location>
</feature>
<dbReference type="PANTHER" id="PTHR19336:SF9">
    <property type="entry name" value="SPINDLE POLE BODY PROTEIN PPC89"/>
    <property type="match status" value="1"/>
</dbReference>
<evidence type="ECO:0000256" key="2">
    <source>
        <dbReference type="ARBA" id="ARBA00022490"/>
    </source>
</evidence>
<feature type="coiled-coil region" evidence="4">
    <location>
        <begin position="443"/>
        <end position="558"/>
    </location>
</feature>
<dbReference type="InterPro" id="IPR025925">
    <property type="entry name" value="PPC89_CLD"/>
</dbReference>
<protein>
    <recommendedName>
        <fullName evidence="10">Cep57 centrosome microtubule-binding domain-containing protein</fullName>
    </recommendedName>
</protein>
<feature type="coiled-coil region" evidence="4">
    <location>
        <begin position="1065"/>
        <end position="1092"/>
    </location>
</feature>
<feature type="region of interest" description="Disordered" evidence="5">
    <location>
        <begin position="328"/>
        <end position="366"/>
    </location>
</feature>
<dbReference type="InterPro" id="IPR024957">
    <property type="entry name" value="Cep57_MT-bd_dom"/>
</dbReference>
<keyword evidence="3" id="KW-0206">Cytoskeleton</keyword>
<feature type="region of interest" description="Disordered" evidence="5">
    <location>
        <begin position="740"/>
        <end position="838"/>
    </location>
</feature>
<evidence type="ECO:0008006" key="10">
    <source>
        <dbReference type="Google" id="ProtNLM"/>
    </source>
</evidence>
<feature type="coiled-coil region" evidence="4">
    <location>
        <begin position="654"/>
        <end position="709"/>
    </location>
</feature>
<feature type="compositionally biased region" description="Polar residues" evidence="5">
    <location>
        <begin position="140"/>
        <end position="154"/>
    </location>
</feature>
<feature type="compositionally biased region" description="Polar residues" evidence="5">
    <location>
        <begin position="786"/>
        <end position="806"/>
    </location>
</feature>
<feature type="compositionally biased region" description="Polar residues" evidence="5">
    <location>
        <begin position="937"/>
        <end position="952"/>
    </location>
</feature>
<dbReference type="InterPro" id="IPR051756">
    <property type="entry name" value="Centrosomal_MT-associated"/>
</dbReference>
<dbReference type="Gene3D" id="1.20.58.90">
    <property type="match status" value="1"/>
</dbReference>
<accession>A0A8E2JSL1</accession>
<reference evidence="8 9" key="1">
    <citation type="journal article" date="2016" name="Nat. Commun.">
        <title>Ectomycorrhizal ecology is imprinted in the genome of the dominant symbiotic fungus Cenococcum geophilum.</title>
        <authorList>
            <consortium name="DOE Joint Genome Institute"/>
            <person name="Peter M."/>
            <person name="Kohler A."/>
            <person name="Ohm R.A."/>
            <person name="Kuo A."/>
            <person name="Krutzmann J."/>
            <person name="Morin E."/>
            <person name="Arend M."/>
            <person name="Barry K.W."/>
            <person name="Binder M."/>
            <person name="Choi C."/>
            <person name="Clum A."/>
            <person name="Copeland A."/>
            <person name="Grisel N."/>
            <person name="Haridas S."/>
            <person name="Kipfer T."/>
            <person name="LaButti K."/>
            <person name="Lindquist E."/>
            <person name="Lipzen A."/>
            <person name="Maire R."/>
            <person name="Meier B."/>
            <person name="Mihaltcheva S."/>
            <person name="Molinier V."/>
            <person name="Murat C."/>
            <person name="Poggeler S."/>
            <person name="Quandt C.A."/>
            <person name="Sperisen C."/>
            <person name="Tritt A."/>
            <person name="Tisserant E."/>
            <person name="Crous P.W."/>
            <person name="Henrissat B."/>
            <person name="Nehls U."/>
            <person name="Egli S."/>
            <person name="Spatafora J.W."/>
            <person name="Grigoriev I.V."/>
            <person name="Martin F.M."/>
        </authorList>
    </citation>
    <scope>NUCLEOTIDE SEQUENCE [LARGE SCALE GENOMIC DNA]</scope>
    <source>
        <strain evidence="8 9">CBS 207.34</strain>
    </source>
</reference>
<feature type="compositionally biased region" description="Basic and acidic residues" evidence="5">
    <location>
        <begin position="753"/>
        <end position="773"/>
    </location>
</feature>
<dbReference type="PANTHER" id="PTHR19336">
    <property type="entry name" value="UNCHARACTERIZED DUF1167"/>
    <property type="match status" value="1"/>
</dbReference>
<feature type="region of interest" description="Disordered" evidence="5">
    <location>
        <begin position="1155"/>
        <end position="1219"/>
    </location>
</feature>
<dbReference type="GO" id="GO:0008017">
    <property type="term" value="F:microtubule binding"/>
    <property type="evidence" value="ECO:0007669"/>
    <property type="project" value="InterPro"/>
</dbReference>
<feature type="region of interest" description="Disordered" evidence="5">
    <location>
        <begin position="893"/>
        <end position="982"/>
    </location>
</feature>
<evidence type="ECO:0000313" key="9">
    <source>
        <dbReference type="Proteomes" id="UP000250140"/>
    </source>
</evidence>
<evidence type="ECO:0000313" key="8">
    <source>
        <dbReference type="EMBL" id="OCL08105.1"/>
    </source>
</evidence>
<evidence type="ECO:0000256" key="3">
    <source>
        <dbReference type="ARBA" id="ARBA00023212"/>
    </source>
</evidence>
<keyword evidence="4" id="KW-0175">Coiled coil</keyword>
<evidence type="ECO:0000259" key="7">
    <source>
        <dbReference type="Pfam" id="PF14197"/>
    </source>
</evidence>
<feature type="domain" description="PPC89 centrosome localisation" evidence="7">
    <location>
        <begin position="446"/>
        <end position="511"/>
    </location>
</feature>
<feature type="compositionally biased region" description="Polar residues" evidence="5">
    <location>
        <begin position="911"/>
        <end position="926"/>
    </location>
</feature>
<keyword evidence="9" id="KW-1185">Reference proteome</keyword>
<feature type="compositionally biased region" description="Basic and acidic residues" evidence="5">
    <location>
        <begin position="1155"/>
        <end position="1176"/>
    </location>
</feature>
<dbReference type="OrthoDB" id="76453at2759"/>
<dbReference type="EMBL" id="KV749717">
    <property type="protein sequence ID" value="OCL08105.1"/>
    <property type="molecule type" value="Genomic_DNA"/>
</dbReference>
<feature type="domain" description="Cep57 centrosome microtubule-binding" evidence="6">
    <location>
        <begin position="1056"/>
        <end position="1132"/>
    </location>
</feature>
<feature type="compositionally biased region" description="Basic and acidic residues" evidence="5">
    <location>
        <begin position="10"/>
        <end position="24"/>
    </location>
</feature>
<evidence type="ECO:0000256" key="1">
    <source>
        <dbReference type="ARBA" id="ARBA00004267"/>
    </source>
</evidence>
<name>A0A8E2JSL1_9PEZI</name>
<keyword evidence="2" id="KW-0963">Cytoplasm</keyword>
<feature type="region of interest" description="Disordered" evidence="5">
    <location>
        <begin position="122"/>
        <end position="187"/>
    </location>
</feature>
<sequence length="1219" mass="136569">MTPSPNSSEGKARLLRELSREISHSPRHLPSPTPVDRDSNPTLNYSSIQEFATSTSMFDPEHEALMSTRQLDDDTRNPLPTLPNLRSTAKKFAYYNPPGSDLPVSTSMVNKEFIDFDHLSDSEEDSISIEQGRGAKKSARSTPGKPNSSFNMSPNVLFHDSLYDMTPPPVRARATPKKGNAAEPTSLRRDAQIRRATSVPQKGADEGVSILRTAGDRVSPMKVGNNERRRNTLAQMHAKVTSEDESFIDERPPTVTFTAKNTRFAGSRSRQSSAQGLDHVVKSVETPQRAANGTPRSSQMTGNATQQSFMLPDLPNLTELVSGVFQDGTPVFSRSTPARSRFTNPRNPGRGSTRQPNHTPIDSVPIPSDEKAIFASLQLLKEKVAQLEQEKAESEKKIEEQEVQIIELRAANEAQEKLRRSDSALGSTDGEGSGEKNNWRVEKTKLEASVDTLRTRLDRAERKVSVAEINTKRVTSERDNLVTQLGVAFYNAEELKGEKEALQAENETLRNEIDSLRKENESLRNQLSQEQTRFQEEAQQLRRKVDRTENAIQKENETLHAELARVRIQHDEDTQHWARKEVELRSKRAKKEQAEFSRLKTENDALKAQMANLKAKKEEEARRWAAREAEFRGKIDRRDETIRQFQDMTQEEVNEVLQQDNENLRVELAQLSAQQEDDNQRWARKEAQLRRKIEKREEAVRHMEDMTREILSTKQINSQSQPLSHSALADHDMMVEDEANYRDTNGTQRKGAQRREKDTQTRIADKVEQEVRNSRSASAAQVPARPQQSISRYTSSRFHSASQRHSLSGGIPTRSASAPVPVVQEQQHADSDAESTTDLSLAQKADRYLMHGGASGKPVVEEPPALDLTELSSINADEIARLRKLLEEERAAARKKASSTTERQTREDTVRSTISVRAPRQQSLPRKSSMKDVTGRSIMTQNELTSNDAEQNAQDEEAPAEATQTKQSVDHSLLSQSSRRRRTVPVEMTSAFILPDITINPRKQASSSRGAKIELPAHDNKNCTVCRRASGEAGSNSVNIPKLVPVSSRMPDDADATMRPAQSPKVALASVLKELEDELAHLHLELSAHDALLRAHDASLGRRKRKAIQAAIEDLVKAIDIKSDQIYNLYDVLEGQQAEGMTEQEVEETIRSIRMDTTEAAKGKGKKVMIEEHQSENESNSGEESHGESDEDDELPWEGISDTESLAAFGSTRRRSGVY</sequence>
<feature type="region of interest" description="Disordered" evidence="5">
    <location>
        <begin position="1037"/>
        <end position="1061"/>
    </location>
</feature>
<evidence type="ECO:0000259" key="6">
    <source>
        <dbReference type="Pfam" id="PF06657"/>
    </source>
</evidence>
<evidence type="ECO:0000256" key="5">
    <source>
        <dbReference type="SAM" id="MobiDB-lite"/>
    </source>
</evidence>
<evidence type="ECO:0000256" key="4">
    <source>
        <dbReference type="SAM" id="Coils"/>
    </source>
</evidence>
<gene>
    <name evidence="8" type="ORF">AOQ84DRAFT_293844</name>
</gene>
<dbReference type="GO" id="GO:0005815">
    <property type="term" value="C:microtubule organizing center"/>
    <property type="evidence" value="ECO:0007669"/>
    <property type="project" value="UniProtKB-SubCell"/>
</dbReference>
<comment type="subcellular location">
    <subcellularLocation>
        <location evidence="1">Cytoplasm</location>
        <location evidence="1">Cytoskeleton</location>
        <location evidence="1">Microtubule organizing center</location>
    </subcellularLocation>
</comment>
<feature type="region of interest" description="Disordered" evidence="5">
    <location>
        <begin position="416"/>
        <end position="440"/>
    </location>
</feature>
<proteinExistence type="predicted"/>
<dbReference type="Pfam" id="PF14197">
    <property type="entry name" value="Cep57_CLD_2"/>
    <property type="match status" value="1"/>
</dbReference>
<dbReference type="Proteomes" id="UP000250140">
    <property type="component" value="Unassembled WGS sequence"/>
</dbReference>
<organism evidence="8 9">
    <name type="scientific">Glonium stellatum</name>
    <dbReference type="NCBI Taxonomy" id="574774"/>
    <lineage>
        <taxon>Eukaryota</taxon>
        <taxon>Fungi</taxon>
        <taxon>Dikarya</taxon>
        <taxon>Ascomycota</taxon>
        <taxon>Pezizomycotina</taxon>
        <taxon>Dothideomycetes</taxon>
        <taxon>Pleosporomycetidae</taxon>
        <taxon>Gloniales</taxon>
        <taxon>Gloniaceae</taxon>
        <taxon>Glonium</taxon>
    </lineage>
</organism>